<dbReference type="Proteomes" id="UP000053144">
    <property type="component" value="Chromosome 1"/>
</dbReference>
<dbReference type="Gramene" id="KOM30935">
    <property type="protein sequence ID" value="KOM30935"/>
    <property type="gene ID" value="LR48_Vigan01g049000"/>
</dbReference>
<dbReference type="AlphaFoldDB" id="A0A0L9TK44"/>
<evidence type="ECO:0000313" key="1">
    <source>
        <dbReference type="EMBL" id="KOM30935.1"/>
    </source>
</evidence>
<protein>
    <submittedName>
        <fullName evidence="1">Uncharacterized protein</fullName>
    </submittedName>
</protein>
<dbReference type="EMBL" id="CM003371">
    <property type="protein sequence ID" value="KOM30935.1"/>
    <property type="molecule type" value="Genomic_DNA"/>
</dbReference>
<sequence>MHPDTMNLHTEIIYPFLLLLGERDCGGGVSLHRVSCGGGVSRCGGRLCWVERCKWGQGTAVVRARVCGGAYRSSKGRELRLRCNPPAQVPINLDIDEHWGEQMIREMMCNEMQHYHPEAASANA</sequence>
<accession>A0A0L9TK44</accession>
<proteinExistence type="predicted"/>
<dbReference type="STRING" id="3914.A0A0L9TK44"/>
<evidence type="ECO:0000313" key="2">
    <source>
        <dbReference type="Proteomes" id="UP000053144"/>
    </source>
</evidence>
<name>A0A0L9TK44_PHAAN</name>
<gene>
    <name evidence="1" type="ORF">LR48_Vigan01g049000</name>
</gene>
<organism evidence="1 2">
    <name type="scientific">Phaseolus angularis</name>
    <name type="common">Azuki bean</name>
    <name type="synonym">Vigna angularis</name>
    <dbReference type="NCBI Taxonomy" id="3914"/>
    <lineage>
        <taxon>Eukaryota</taxon>
        <taxon>Viridiplantae</taxon>
        <taxon>Streptophyta</taxon>
        <taxon>Embryophyta</taxon>
        <taxon>Tracheophyta</taxon>
        <taxon>Spermatophyta</taxon>
        <taxon>Magnoliopsida</taxon>
        <taxon>eudicotyledons</taxon>
        <taxon>Gunneridae</taxon>
        <taxon>Pentapetalae</taxon>
        <taxon>rosids</taxon>
        <taxon>fabids</taxon>
        <taxon>Fabales</taxon>
        <taxon>Fabaceae</taxon>
        <taxon>Papilionoideae</taxon>
        <taxon>50 kb inversion clade</taxon>
        <taxon>NPAAA clade</taxon>
        <taxon>indigoferoid/millettioid clade</taxon>
        <taxon>Phaseoleae</taxon>
        <taxon>Vigna</taxon>
    </lineage>
</organism>
<reference evidence="2" key="1">
    <citation type="journal article" date="2015" name="Proc. Natl. Acad. Sci. U.S.A.">
        <title>Genome sequencing of adzuki bean (Vigna angularis) provides insight into high starch and low fat accumulation and domestication.</title>
        <authorList>
            <person name="Yang K."/>
            <person name="Tian Z."/>
            <person name="Chen C."/>
            <person name="Luo L."/>
            <person name="Zhao B."/>
            <person name="Wang Z."/>
            <person name="Yu L."/>
            <person name="Li Y."/>
            <person name="Sun Y."/>
            <person name="Li W."/>
            <person name="Chen Y."/>
            <person name="Li Y."/>
            <person name="Zhang Y."/>
            <person name="Ai D."/>
            <person name="Zhao J."/>
            <person name="Shang C."/>
            <person name="Ma Y."/>
            <person name="Wu B."/>
            <person name="Wang M."/>
            <person name="Gao L."/>
            <person name="Sun D."/>
            <person name="Zhang P."/>
            <person name="Guo F."/>
            <person name="Wang W."/>
            <person name="Li Y."/>
            <person name="Wang J."/>
            <person name="Varshney R.K."/>
            <person name="Wang J."/>
            <person name="Ling H.Q."/>
            <person name="Wan P."/>
        </authorList>
    </citation>
    <scope>NUCLEOTIDE SEQUENCE</scope>
    <source>
        <strain evidence="2">cv. Jingnong 6</strain>
    </source>
</reference>